<dbReference type="SUPFAM" id="SSF50129">
    <property type="entry name" value="GroES-like"/>
    <property type="match status" value="1"/>
</dbReference>
<proteinExistence type="inferred from homology"/>
<accession>A0ABS1CTU8</accession>
<dbReference type="InterPro" id="IPR020843">
    <property type="entry name" value="ER"/>
</dbReference>
<evidence type="ECO:0000256" key="3">
    <source>
        <dbReference type="ARBA" id="ARBA00022723"/>
    </source>
</evidence>
<dbReference type="SMART" id="SM00829">
    <property type="entry name" value="PKS_ER"/>
    <property type="match status" value="1"/>
</dbReference>
<protein>
    <submittedName>
        <fullName evidence="8">L-idonate 5-dehydrogenase</fullName>
    </submittedName>
</protein>
<evidence type="ECO:0000313" key="8">
    <source>
        <dbReference type="EMBL" id="MBK1657820.1"/>
    </source>
</evidence>
<dbReference type="CDD" id="cd08232">
    <property type="entry name" value="idonate-5-DH"/>
    <property type="match status" value="1"/>
</dbReference>
<dbReference type="InterPro" id="IPR002328">
    <property type="entry name" value="ADH_Zn_CS"/>
</dbReference>
<sequence length="359" mass="36975">MPSDGRGGAAQARTAGGRAVIIHAPKDLRVEERAAAEPGPGQVRVRIRAGGICGSDLHYYQHGGFGAVRLREPMVLGHEIAGTVEAVGEGVSGLALGAGVAVNPSLPCGGCRFCLAGQPNHCLDMRFYGSAMRMPHVQGGFAEMLVCEAARAVPLPEGMDTTLAAFAEPLSVCLHAARQAGPLMGARVLVTGAGPIGTLALAVARHAGAREVVATDLLSAPLLVARRMGADRVVAVAEDPDALRGYAVDKGHFDVVFEASGSAAALKTAIEVARPGATIVQLGLGGDVTLPLSALVAKEIALRGTFRFQEEFPLAVELLARGAIDPMPMLTAQMPMADAVAAFELAGDRGRAMKVQLAF</sequence>
<name>A0ABS1CTU8_9PROT</name>
<dbReference type="Gene3D" id="3.40.50.720">
    <property type="entry name" value="NAD(P)-binding Rossmann-like Domain"/>
    <property type="match status" value="1"/>
</dbReference>
<dbReference type="PANTHER" id="PTHR43161">
    <property type="entry name" value="SORBITOL DEHYDROGENASE"/>
    <property type="match status" value="1"/>
</dbReference>
<evidence type="ECO:0000256" key="6">
    <source>
        <dbReference type="RuleBase" id="RU361277"/>
    </source>
</evidence>
<keyword evidence="9" id="KW-1185">Reference proteome</keyword>
<evidence type="ECO:0000256" key="2">
    <source>
        <dbReference type="ARBA" id="ARBA00008072"/>
    </source>
</evidence>
<keyword evidence="4 6" id="KW-0862">Zinc</keyword>
<dbReference type="SUPFAM" id="SSF51735">
    <property type="entry name" value="NAD(P)-binding Rossmann-fold domains"/>
    <property type="match status" value="1"/>
</dbReference>
<dbReference type="PROSITE" id="PS00059">
    <property type="entry name" value="ADH_ZINC"/>
    <property type="match status" value="1"/>
</dbReference>
<dbReference type="PANTHER" id="PTHR43161:SF9">
    <property type="entry name" value="SORBITOL DEHYDROGENASE"/>
    <property type="match status" value="1"/>
</dbReference>
<reference evidence="8 9" key="1">
    <citation type="journal article" date="2020" name="Microorganisms">
        <title>Osmotic Adaptation and Compatible Solute Biosynthesis of Phototrophic Bacteria as Revealed from Genome Analyses.</title>
        <authorList>
            <person name="Imhoff J.F."/>
            <person name="Rahn T."/>
            <person name="Kunzel S."/>
            <person name="Keller A."/>
            <person name="Neulinger S.C."/>
        </authorList>
    </citation>
    <scope>NUCLEOTIDE SEQUENCE [LARGE SCALE GENOMIC DNA]</scope>
    <source>
        <strain evidence="8 9">DSM 15382</strain>
    </source>
</reference>
<keyword evidence="3 6" id="KW-0479">Metal-binding</keyword>
<dbReference type="Pfam" id="PF08240">
    <property type="entry name" value="ADH_N"/>
    <property type="match status" value="1"/>
</dbReference>
<comment type="caution">
    <text evidence="8">The sequence shown here is derived from an EMBL/GenBank/DDBJ whole genome shotgun (WGS) entry which is preliminary data.</text>
</comment>
<feature type="domain" description="Enoyl reductase (ER)" evidence="7">
    <location>
        <begin position="23"/>
        <end position="357"/>
    </location>
</feature>
<evidence type="ECO:0000259" key="7">
    <source>
        <dbReference type="SMART" id="SM00829"/>
    </source>
</evidence>
<evidence type="ECO:0000256" key="5">
    <source>
        <dbReference type="ARBA" id="ARBA00023002"/>
    </source>
</evidence>
<dbReference type="RefSeq" id="WP_133219703.1">
    <property type="nucleotide sequence ID" value="NZ_NRSG01000029.1"/>
</dbReference>
<organism evidence="8 9">
    <name type="scientific">Paracraurococcus ruber</name>
    <dbReference type="NCBI Taxonomy" id="77675"/>
    <lineage>
        <taxon>Bacteria</taxon>
        <taxon>Pseudomonadati</taxon>
        <taxon>Pseudomonadota</taxon>
        <taxon>Alphaproteobacteria</taxon>
        <taxon>Acetobacterales</taxon>
        <taxon>Roseomonadaceae</taxon>
        <taxon>Paracraurococcus</taxon>
    </lineage>
</organism>
<dbReference type="Proteomes" id="UP000697995">
    <property type="component" value="Unassembled WGS sequence"/>
</dbReference>
<gene>
    <name evidence="8" type="ORF">CKO45_06200</name>
</gene>
<keyword evidence="5" id="KW-0560">Oxidoreductase</keyword>
<evidence type="ECO:0000313" key="9">
    <source>
        <dbReference type="Proteomes" id="UP000697995"/>
    </source>
</evidence>
<dbReference type="Pfam" id="PF00107">
    <property type="entry name" value="ADH_zinc_N"/>
    <property type="match status" value="1"/>
</dbReference>
<dbReference type="Gene3D" id="3.90.180.10">
    <property type="entry name" value="Medium-chain alcohol dehydrogenases, catalytic domain"/>
    <property type="match status" value="1"/>
</dbReference>
<dbReference type="InterPro" id="IPR013149">
    <property type="entry name" value="ADH-like_C"/>
</dbReference>
<dbReference type="InterPro" id="IPR011032">
    <property type="entry name" value="GroES-like_sf"/>
</dbReference>
<comment type="cofactor">
    <cofactor evidence="1 6">
        <name>Zn(2+)</name>
        <dbReference type="ChEBI" id="CHEBI:29105"/>
    </cofactor>
</comment>
<dbReference type="InterPro" id="IPR013154">
    <property type="entry name" value="ADH-like_N"/>
</dbReference>
<evidence type="ECO:0000256" key="1">
    <source>
        <dbReference type="ARBA" id="ARBA00001947"/>
    </source>
</evidence>
<evidence type="ECO:0000256" key="4">
    <source>
        <dbReference type="ARBA" id="ARBA00022833"/>
    </source>
</evidence>
<dbReference type="InterPro" id="IPR036291">
    <property type="entry name" value="NAD(P)-bd_dom_sf"/>
</dbReference>
<comment type="similarity">
    <text evidence="2 6">Belongs to the zinc-containing alcohol dehydrogenase family.</text>
</comment>
<dbReference type="EMBL" id="NRSG01000029">
    <property type="protein sequence ID" value="MBK1657820.1"/>
    <property type="molecule type" value="Genomic_DNA"/>
</dbReference>